<dbReference type="EMBL" id="BK067786">
    <property type="protein sequence ID" value="DBA51902.1"/>
    <property type="molecule type" value="Genomic_DNA"/>
</dbReference>
<name>A0AAT9JAC1_9VIRU</name>
<reference evidence="1" key="2">
    <citation type="submission" date="2024-03" db="EMBL/GenBank/DDBJ databases">
        <authorList>
            <person name="Ni Y."/>
            <person name="Xu T."/>
            <person name="Yan S."/>
            <person name="Chen L."/>
            <person name="Wang Y."/>
        </authorList>
    </citation>
    <scope>NUCLEOTIDE SEQUENCE</scope>
    <source>
        <strain evidence="1">NBC1</strain>
    </source>
</reference>
<organism evidence="1">
    <name type="scientific">Nitrosopumilaceae spindle-shaped virus</name>
    <dbReference type="NCBI Taxonomy" id="3065433"/>
    <lineage>
        <taxon>Viruses</taxon>
    </lineage>
</organism>
<evidence type="ECO:0000313" key="1">
    <source>
        <dbReference type="EMBL" id="DBA51902.1"/>
    </source>
</evidence>
<protein>
    <submittedName>
        <fullName evidence="1">ORF44</fullName>
    </submittedName>
</protein>
<sequence length="33" mass="3736">MTSNSEMNRRIREVYAKDKSHTISLADNVRGGV</sequence>
<proteinExistence type="predicted"/>
<accession>A0AAT9JAC1</accession>
<reference evidence="1" key="1">
    <citation type="journal article" date="2024" name="Environ. Microbiol. Rep.">
        <title>Hiding in plain sight: The discovery of complete genomes of 11 hypothetical spindle-shaped viruses that putatively infect mesophilic ammonia-oxidizing archaea.</title>
        <authorList>
            <person name="Ni Y."/>
            <person name="Xu T."/>
            <person name="Yan S."/>
            <person name="Chen L."/>
            <person name="Wang Y."/>
        </authorList>
    </citation>
    <scope>NUCLEOTIDE SEQUENCE</scope>
    <source>
        <strain evidence="1">NBC1</strain>
    </source>
</reference>